<dbReference type="InterPro" id="IPR003838">
    <property type="entry name" value="ABC3_permease_C"/>
</dbReference>
<dbReference type="EMBL" id="AEDQ01000004">
    <property type="protein sequence ID" value="EFL44682.1"/>
    <property type="molecule type" value="Genomic_DNA"/>
</dbReference>
<evidence type="ECO:0000256" key="2">
    <source>
        <dbReference type="ARBA" id="ARBA00022475"/>
    </source>
</evidence>
<dbReference type="PANTHER" id="PTHR46795">
    <property type="entry name" value="ABC TRANSPORTER PERMEASE-RELATED-RELATED"/>
    <property type="match status" value="1"/>
</dbReference>
<dbReference type="PANTHER" id="PTHR46795:SF3">
    <property type="entry name" value="ABC TRANSPORTER PERMEASE"/>
    <property type="match status" value="1"/>
</dbReference>
<sequence length="603" mass="66444">MTPMFVKLAWGNVLRSLRDFTIYFITIVIAIVLFYGFNCLVNRDLIAQFSVSAVRFSDIAQTMIRAVSMLLSAVVSYLVISVNLFVVKRRFREFATYLLIGMRKTHLIRIVIVENFICMAAALVVGLAFGVLFSQFVNSYITTTLDLPLDSSTFYISWDALLFTVLVFGAIFLASSLISAICISKFKLIVLFKNSFVTERFKLRNPYILFVLCIMSFVGIWHSYNILAACAQHGFDENEFLLATGLVAISSALCCFSLSGLVVTVVRSIKPLYTKGLCCYVVRQFANSVNSTWLTLTMVTATIFIALSSLTIGLGIVSTLNKDMGNLNNATTSVFVSASVNYDEAPAAAGSGAAASSSGASSAAQATAQTSAQAYNLSHYLEQQLPHWRDYVDKTAELHYYLRLGSNDEQLEWTQLLSQPAAHIDASVVAGVLSEIGQHHISFYKLSDVNAALRLHNEEELTLKPNEIAFVTENAARYDAYQRVAAQKSRFSIGSHQLTLTGSMTPERSALLPRAQDFSDGCIVPDALIDAHVKPYRVTLQGYLSDTSKQGKIAFMHDVADNTQLMDAFKAHINEPWGNIDVVSMYQIFVIGNLSKSLGSLMS</sequence>
<feature type="transmembrane region" description="Helical" evidence="6">
    <location>
        <begin position="20"/>
        <end position="43"/>
    </location>
</feature>
<gene>
    <name evidence="8" type="ORF">HMPREF9248_0142</name>
</gene>
<dbReference type="InterPro" id="IPR052536">
    <property type="entry name" value="ABC-4_Integral_Memb_Prot"/>
</dbReference>
<feature type="domain" description="ABC3 transporter permease C-terminal" evidence="7">
    <location>
        <begin position="67"/>
        <end position="185"/>
    </location>
</feature>
<dbReference type="Pfam" id="PF02687">
    <property type="entry name" value="FtsX"/>
    <property type="match status" value="1"/>
</dbReference>
<reference evidence="8 9" key="1">
    <citation type="submission" date="2010-08" db="EMBL/GenBank/DDBJ databases">
        <authorList>
            <person name="Durkin A.S."/>
            <person name="Madupu R."/>
            <person name="Torralba M."/>
            <person name="Gillis M."/>
            <person name="Methe B."/>
            <person name="Sutton G."/>
            <person name="Nelson K.E."/>
        </authorList>
    </citation>
    <scope>NUCLEOTIDE SEQUENCE [LARGE SCALE GENOMIC DNA]</scope>
    <source>
        <strain evidence="8 9">PB189-T1-4</strain>
    </source>
</reference>
<organism evidence="8 9">
    <name type="scientific">Fannyhessea vaginae PB189-T1-4</name>
    <dbReference type="NCBI Taxonomy" id="866774"/>
    <lineage>
        <taxon>Bacteria</taxon>
        <taxon>Bacillati</taxon>
        <taxon>Actinomycetota</taxon>
        <taxon>Coriobacteriia</taxon>
        <taxon>Coriobacteriales</taxon>
        <taxon>Atopobiaceae</taxon>
        <taxon>Fannyhessea</taxon>
    </lineage>
</organism>
<comment type="subcellular location">
    <subcellularLocation>
        <location evidence="1">Cell membrane</location>
        <topology evidence="1">Multi-pass membrane protein</topology>
    </subcellularLocation>
</comment>
<evidence type="ECO:0000313" key="9">
    <source>
        <dbReference type="Proteomes" id="UP000004431"/>
    </source>
</evidence>
<keyword evidence="9" id="KW-1185">Reference proteome</keyword>
<feature type="transmembrane region" description="Helical" evidence="6">
    <location>
        <begin position="153"/>
        <end position="186"/>
    </location>
</feature>
<evidence type="ECO:0000259" key="7">
    <source>
        <dbReference type="Pfam" id="PF02687"/>
    </source>
</evidence>
<keyword evidence="5 6" id="KW-0472">Membrane</keyword>
<evidence type="ECO:0000256" key="1">
    <source>
        <dbReference type="ARBA" id="ARBA00004651"/>
    </source>
</evidence>
<feature type="transmembrane region" description="Helical" evidence="6">
    <location>
        <begin position="63"/>
        <end position="86"/>
    </location>
</feature>
<comment type="caution">
    <text evidence="8">The sequence shown here is derived from an EMBL/GenBank/DDBJ whole genome shotgun (WGS) entry which is preliminary data.</text>
</comment>
<protein>
    <submittedName>
        <fullName evidence="8">Efflux ABC transporter, permease protein</fullName>
    </submittedName>
</protein>
<keyword evidence="4 6" id="KW-1133">Transmembrane helix</keyword>
<feature type="transmembrane region" description="Helical" evidence="6">
    <location>
        <begin position="107"/>
        <end position="133"/>
    </location>
</feature>
<evidence type="ECO:0000256" key="4">
    <source>
        <dbReference type="ARBA" id="ARBA00022989"/>
    </source>
</evidence>
<dbReference type="Proteomes" id="UP000004431">
    <property type="component" value="Unassembled WGS sequence"/>
</dbReference>
<evidence type="ECO:0000313" key="8">
    <source>
        <dbReference type="EMBL" id="EFL44682.1"/>
    </source>
</evidence>
<evidence type="ECO:0000256" key="3">
    <source>
        <dbReference type="ARBA" id="ARBA00022692"/>
    </source>
</evidence>
<keyword evidence="3 6" id="KW-0812">Transmembrane</keyword>
<name>A0ABN0B1R6_9ACTN</name>
<accession>A0ABN0B1R6</accession>
<dbReference type="RefSeq" id="WP_006303554.1">
    <property type="nucleotide sequence ID" value="NZ_AEDQ01000004.1"/>
</dbReference>
<feature type="transmembrane region" description="Helical" evidence="6">
    <location>
        <begin position="207"/>
        <end position="228"/>
    </location>
</feature>
<evidence type="ECO:0000256" key="6">
    <source>
        <dbReference type="SAM" id="Phobius"/>
    </source>
</evidence>
<feature type="transmembrane region" description="Helical" evidence="6">
    <location>
        <begin position="293"/>
        <end position="317"/>
    </location>
</feature>
<feature type="non-terminal residue" evidence="8">
    <location>
        <position position="603"/>
    </location>
</feature>
<keyword evidence="2" id="KW-1003">Cell membrane</keyword>
<evidence type="ECO:0000256" key="5">
    <source>
        <dbReference type="ARBA" id="ARBA00023136"/>
    </source>
</evidence>
<proteinExistence type="predicted"/>
<feature type="transmembrane region" description="Helical" evidence="6">
    <location>
        <begin position="240"/>
        <end position="266"/>
    </location>
</feature>